<proteinExistence type="predicted"/>
<keyword evidence="2" id="KW-0677">Repeat</keyword>
<sequence>MGQKPIKFKGKKCESKQLCFSASDPQDILLRKQPPAITASFYQRMQFLIEEESVQSFAQKMAFNDR</sequence>
<dbReference type="AlphaFoldDB" id="A0A132ABQ9"/>
<dbReference type="EMBL" id="JXLN01012389">
    <property type="protein sequence ID" value="KPM08421.1"/>
    <property type="molecule type" value="Genomic_DNA"/>
</dbReference>
<dbReference type="VEuPathDB" id="VectorBase:SSCA010571"/>
<dbReference type="OrthoDB" id="442731at2759"/>
<evidence type="ECO:0000256" key="2">
    <source>
        <dbReference type="ARBA" id="ARBA00022737"/>
    </source>
</evidence>
<keyword evidence="1" id="KW-0245">EGF-like domain</keyword>
<evidence type="ECO:0000313" key="5">
    <source>
        <dbReference type="Proteomes" id="UP000616769"/>
    </source>
</evidence>
<accession>A0A132ABQ9</accession>
<dbReference type="Proteomes" id="UP000616769">
    <property type="component" value="Unassembled WGS sequence"/>
</dbReference>
<name>A0A132ABQ9_SARSC</name>
<organism evidence="4 5">
    <name type="scientific">Sarcoptes scabiei</name>
    <name type="common">Itch mite</name>
    <name type="synonym">Acarus scabiei</name>
    <dbReference type="NCBI Taxonomy" id="52283"/>
    <lineage>
        <taxon>Eukaryota</taxon>
        <taxon>Metazoa</taxon>
        <taxon>Ecdysozoa</taxon>
        <taxon>Arthropoda</taxon>
        <taxon>Chelicerata</taxon>
        <taxon>Arachnida</taxon>
        <taxon>Acari</taxon>
        <taxon>Acariformes</taxon>
        <taxon>Sarcoptiformes</taxon>
        <taxon>Astigmata</taxon>
        <taxon>Psoroptidia</taxon>
        <taxon>Sarcoptoidea</taxon>
        <taxon>Sarcoptidae</taxon>
        <taxon>Sarcoptinae</taxon>
        <taxon>Sarcoptes</taxon>
    </lineage>
</organism>
<dbReference type="InterPro" id="IPR051216">
    <property type="entry name" value="Teneurin"/>
</dbReference>
<dbReference type="PANTHER" id="PTHR11219">
    <property type="entry name" value="TENEURIN AND N-ACETYLGLUCOSAMINE-1-PHOSPHODIESTER ALPHA-N-ACETYLGLUCOSAMINIDASE"/>
    <property type="match status" value="1"/>
</dbReference>
<evidence type="ECO:0000313" key="4">
    <source>
        <dbReference type="EMBL" id="KPM08421.1"/>
    </source>
</evidence>
<protein>
    <submittedName>
        <fullName evidence="4">Uncharacterized protein</fullName>
    </submittedName>
</protein>
<keyword evidence="3" id="KW-1015">Disulfide bond</keyword>
<gene>
    <name evidence="4" type="ORF">QR98_0069380</name>
</gene>
<evidence type="ECO:0000256" key="3">
    <source>
        <dbReference type="ARBA" id="ARBA00023157"/>
    </source>
</evidence>
<comment type="caution">
    <text evidence="4">The sequence shown here is derived from an EMBL/GenBank/DDBJ whole genome shotgun (WGS) entry which is preliminary data.</text>
</comment>
<evidence type="ECO:0000256" key="1">
    <source>
        <dbReference type="ARBA" id="ARBA00022536"/>
    </source>
</evidence>
<reference evidence="4 5" key="1">
    <citation type="journal article" date="2015" name="Parasit. Vectors">
        <title>Draft genome of the scabies mite.</title>
        <authorList>
            <person name="Rider S.D.Jr."/>
            <person name="Morgan M.S."/>
            <person name="Arlian L.G."/>
        </authorList>
    </citation>
    <scope>NUCLEOTIDE SEQUENCE [LARGE SCALE GENOMIC DNA]</scope>
    <source>
        <strain evidence="4">Arlian Lab</strain>
    </source>
</reference>
<dbReference type="GO" id="GO:0008045">
    <property type="term" value="P:motor neuron axon guidance"/>
    <property type="evidence" value="ECO:0007669"/>
    <property type="project" value="TreeGrafter"/>
</dbReference>
<dbReference type="PANTHER" id="PTHR11219:SF72">
    <property type="entry name" value="TENEURIN-M"/>
    <property type="match status" value="1"/>
</dbReference>